<dbReference type="Gene3D" id="3.30.2350.10">
    <property type="entry name" value="Pseudouridine synthase"/>
    <property type="match status" value="1"/>
</dbReference>
<dbReference type="NCBIfam" id="TIGR00005">
    <property type="entry name" value="rluA_subfam"/>
    <property type="match status" value="1"/>
</dbReference>
<keyword evidence="4" id="KW-0694">RNA-binding</keyword>
<dbReference type="InterPro" id="IPR036986">
    <property type="entry name" value="S4_RNA-bd_sf"/>
</dbReference>
<comment type="function">
    <text evidence="5">Responsible for synthesis of pseudouridine from uracil.</text>
</comment>
<evidence type="ECO:0000256" key="3">
    <source>
        <dbReference type="PIRSR" id="PIRSR606225-1"/>
    </source>
</evidence>
<dbReference type="PANTHER" id="PTHR21600:SF44">
    <property type="entry name" value="RIBOSOMAL LARGE SUBUNIT PSEUDOURIDINE SYNTHASE D"/>
    <property type="match status" value="1"/>
</dbReference>
<dbReference type="Pfam" id="PF00849">
    <property type="entry name" value="PseudoU_synth_2"/>
    <property type="match status" value="1"/>
</dbReference>
<dbReference type="eggNOG" id="COG0564">
    <property type="taxonomic scope" value="Bacteria"/>
</dbReference>
<evidence type="ECO:0000313" key="7">
    <source>
        <dbReference type="EMBL" id="EHP51173.1"/>
    </source>
</evidence>
<dbReference type="GO" id="GO:0003723">
    <property type="term" value="F:RNA binding"/>
    <property type="evidence" value="ECO:0007669"/>
    <property type="project" value="UniProtKB-KW"/>
</dbReference>
<name>H1DCW8_9BACT</name>
<gene>
    <name evidence="7" type="ORF">HMPREF9449_00175</name>
</gene>
<dbReference type="CDD" id="cd02869">
    <property type="entry name" value="PseudoU_synth_RluA_like"/>
    <property type="match status" value="1"/>
</dbReference>
<evidence type="ECO:0000259" key="6">
    <source>
        <dbReference type="Pfam" id="PF00849"/>
    </source>
</evidence>
<dbReference type="InterPro" id="IPR020103">
    <property type="entry name" value="PsdUridine_synth_cat_dom_sf"/>
</dbReference>
<feature type="active site" evidence="3">
    <location>
        <position position="142"/>
    </location>
</feature>
<dbReference type="HOGENOM" id="CLU_016902_8_5_10"/>
<protein>
    <recommendedName>
        <fullName evidence="5">Pseudouridine synthase</fullName>
        <ecNumber evidence="5">5.4.99.-</ecNumber>
    </recommendedName>
</protein>
<dbReference type="Proteomes" id="UP000004892">
    <property type="component" value="Unassembled WGS sequence"/>
</dbReference>
<accession>H1DCW8</accession>
<keyword evidence="2 5" id="KW-0413">Isomerase</keyword>
<reference evidence="7 8" key="1">
    <citation type="submission" date="2012-01" db="EMBL/GenBank/DDBJ databases">
        <title>The Genome Sequence of Odoribacter laneus YIT 12061.</title>
        <authorList>
            <consortium name="The Broad Institute Genome Sequencing Platform"/>
            <person name="Earl A."/>
            <person name="Ward D."/>
            <person name="Feldgarden M."/>
            <person name="Gevers D."/>
            <person name="Morotomi M."/>
            <person name="Young S.K."/>
            <person name="Zeng Q."/>
            <person name="Gargeya S."/>
            <person name="Fitzgerald M."/>
            <person name="Haas B."/>
            <person name="Abouelleil A."/>
            <person name="Alvarado L."/>
            <person name="Arachchi H.M."/>
            <person name="Berlin A."/>
            <person name="Chapman S.B."/>
            <person name="Gearin G."/>
            <person name="Goldberg J."/>
            <person name="Griggs A."/>
            <person name="Gujja S."/>
            <person name="Hansen M."/>
            <person name="Heiman D."/>
            <person name="Howarth C."/>
            <person name="Larimer J."/>
            <person name="Lui A."/>
            <person name="MacDonald P.J.P."/>
            <person name="McCowen C."/>
            <person name="Montmayeur A."/>
            <person name="Murphy C."/>
            <person name="Neiman D."/>
            <person name="Pearson M."/>
            <person name="Priest M."/>
            <person name="Roberts A."/>
            <person name="Saif S."/>
            <person name="Shea T."/>
            <person name="Sisk P."/>
            <person name="Stolte C."/>
            <person name="Sykes S."/>
            <person name="Wortman J."/>
            <person name="Nusbaum C."/>
            <person name="Birren B."/>
        </authorList>
    </citation>
    <scope>NUCLEOTIDE SEQUENCE [LARGE SCALE GENOMIC DNA]</scope>
    <source>
        <strain evidence="7 8">YIT 12061</strain>
    </source>
</reference>
<sequence>MKKNFPASRHPAPKTKILEVTEENTLLNFLFSSLSHQSKTSIKSLLKHQQIVVNGKPTTQFDIPLHKGDKIEIGFGKANKPFSHAQLKIVYEDSSLLVVEKAAGLLSMATERIQEKTAYRILSDYVKQNNPHNRIFILHRLDRDTSGLMMFAKNQEIQEKLQSDWGNVITERKYIAVIEGNLPLQQGSIRSYINENSAFFVHTTTPQEGKLAITHYKVIKKNARYALVELELETGRKNQIRVHMQAQGCPVTGDKKYGARYNPLHRLALHAFKLCFIHPQTGERLNFETPIPNRFNLLIKDKETLN</sequence>
<dbReference type="InterPro" id="IPR050188">
    <property type="entry name" value="RluA_PseudoU_synthase"/>
</dbReference>
<dbReference type="InterPro" id="IPR006145">
    <property type="entry name" value="PsdUridine_synth_RsuA/RluA"/>
</dbReference>
<comment type="similarity">
    <text evidence="1 5">Belongs to the pseudouridine synthase RluA family.</text>
</comment>
<dbReference type="STRING" id="742817.HMPREF9449_00175"/>
<dbReference type="PATRIC" id="fig|742817.3.peg.181"/>
<evidence type="ECO:0000313" key="8">
    <source>
        <dbReference type="Proteomes" id="UP000004892"/>
    </source>
</evidence>
<evidence type="ECO:0000256" key="2">
    <source>
        <dbReference type="ARBA" id="ARBA00023235"/>
    </source>
</evidence>
<feature type="domain" description="Pseudouridine synthase RsuA/RluA-like" evidence="6">
    <location>
        <begin position="96"/>
        <end position="246"/>
    </location>
</feature>
<dbReference type="SUPFAM" id="SSF55174">
    <property type="entry name" value="Alpha-L RNA-binding motif"/>
    <property type="match status" value="1"/>
</dbReference>
<proteinExistence type="inferred from homology"/>
<dbReference type="InterPro" id="IPR006224">
    <property type="entry name" value="PsdUridine_synth_RluA-like_CS"/>
</dbReference>
<evidence type="ECO:0000256" key="5">
    <source>
        <dbReference type="RuleBase" id="RU362028"/>
    </source>
</evidence>
<dbReference type="CDD" id="cd00165">
    <property type="entry name" value="S4"/>
    <property type="match status" value="1"/>
</dbReference>
<dbReference type="GO" id="GO:0000455">
    <property type="term" value="P:enzyme-directed rRNA pseudouridine synthesis"/>
    <property type="evidence" value="ECO:0007669"/>
    <property type="project" value="TreeGrafter"/>
</dbReference>
<comment type="caution">
    <text evidence="7">The sequence shown here is derived from an EMBL/GenBank/DDBJ whole genome shotgun (WGS) entry which is preliminary data.</text>
</comment>
<dbReference type="Gene3D" id="3.10.290.10">
    <property type="entry name" value="RNA-binding S4 domain"/>
    <property type="match status" value="1"/>
</dbReference>
<comment type="catalytic activity">
    <reaction evidence="5">
        <text>a uridine in RNA = a pseudouridine in RNA</text>
        <dbReference type="Rhea" id="RHEA:48348"/>
        <dbReference type="Rhea" id="RHEA-COMP:12068"/>
        <dbReference type="Rhea" id="RHEA-COMP:12069"/>
        <dbReference type="ChEBI" id="CHEBI:65314"/>
        <dbReference type="ChEBI" id="CHEBI:65315"/>
    </reaction>
</comment>
<dbReference type="PANTHER" id="PTHR21600">
    <property type="entry name" value="MITOCHONDRIAL RNA PSEUDOURIDINE SYNTHASE"/>
    <property type="match status" value="1"/>
</dbReference>
<dbReference type="InterPro" id="IPR006225">
    <property type="entry name" value="PsdUridine_synth_RluC/D"/>
</dbReference>
<dbReference type="EMBL" id="ADMC01000001">
    <property type="protein sequence ID" value="EHP51173.1"/>
    <property type="molecule type" value="Genomic_DNA"/>
</dbReference>
<dbReference type="GO" id="GO:0009982">
    <property type="term" value="F:pseudouridine synthase activity"/>
    <property type="evidence" value="ECO:0007669"/>
    <property type="project" value="InterPro"/>
</dbReference>
<dbReference type="GeneID" id="98067841"/>
<dbReference type="SUPFAM" id="SSF55120">
    <property type="entry name" value="Pseudouridine synthase"/>
    <property type="match status" value="1"/>
</dbReference>
<evidence type="ECO:0000256" key="4">
    <source>
        <dbReference type="PROSITE-ProRule" id="PRU00182"/>
    </source>
</evidence>
<dbReference type="PROSITE" id="PS01129">
    <property type="entry name" value="PSI_RLU"/>
    <property type="match status" value="1"/>
</dbReference>
<dbReference type="PROSITE" id="PS50889">
    <property type="entry name" value="S4"/>
    <property type="match status" value="1"/>
</dbReference>
<organism evidence="7 8">
    <name type="scientific">Odoribacter laneus YIT 12061</name>
    <dbReference type="NCBI Taxonomy" id="742817"/>
    <lineage>
        <taxon>Bacteria</taxon>
        <taxon>Pseudomonadati</taxon>
        <taxon>Bacteroidota</taxon>
        <taxon>Bacteroidia</taxon>
        <taxon>Bacteroidales</taxon>
        <taxon>Odoribacteraceae</taxon>
        <taxon>Odoribacter</taxon>
    </lineage>
</organism>
<dbReference type="EC" id="5.4.99.-" evidence="5"/>
<dbReference type="AlphaFoldDB" id="H1DCW8"/>
<dbReference type="RefSeq" id="WP_009135329.1">
    <property type="nucleotide sequence ID" value="NZ_JH594596.1"/>
</dbReference>
<evidence type="ECO:0000256" key="1">
    <source>
        <dbReference type="ARBA" id="ARBA00010876"/>
    </source>
</evidence>
<dbReference type="GO" id="GO:0140098">
    <property type="term" value="F:catalytic activity, acting on RNA"/>
    <property type="evidence" value="ECO:0007669"/>
    <property type="project" value="UniProtKB-ARBA"/>
</dbReference>
<keyword evidence="8" id="KW-1185">Reference proteome</keyword>